<dbReference type="InterPro" id="IPR011944">
    <property type="entry name" value="Steroid_delta5-4_isomerase"/>
</dbReference>
<accession>N1MAD9</accession>
<dbReference type="SUPFAM" id="SSF54427">
    <property type="entry name" value="NTF2-like"/>
    <property type="match status" value="1"/>
</dbReference>
<dbReference type="GeneID" id="83623663"/>
<dbReference type="RefSeq" id="WP_006942960.1">
    <property type="nucleotide sequence ID" value="NZ_CAVJ010000195.1"/>
</dbReference>
<dbReference type="Gene3D" id="3.10.450.50">
    <property type="match status" value="1"/>
</dbReference>
<dbReference type="Proteomes" id="UP001163947">
    <property type="component" value="Chromosome"/>
</dbReference>
<evidence type="ECO:0000313" key="2">
    <source>
        <dbReference type="EMBL" id="UYF93574.1"/>
    </source>
</evidence>
<proteinExistence type="predicted"/>
<sequence length="150" mass="16181">MSIDIERTLPVADRVAITELYARYSTSFDTGDVPGCIELFTEDGTFTVTGREPVAGTAALAQFFAAAAQRSAGTHHIVSNILVEKMSTDRARGSARVLALRVDGETVRLAALGRYRDEFAKVDGRWLIHTRCVDSGVPDSLVGAVVVRPD</sequence>
<dbReference type="AlphaFoldDB" id="N1MAD9"/>
<gene>
    <name evidence="2" type="ORF">OCS65_24585</name>
</gene>
<feature type="domain" description="SnoaL-like" evidence="1">
    <location>
        <begin position="11"/>
        <end position="131"/>
    </location>
</feature>
<evidence type="ECO:0000259" key="1">
    <source>
        <dbReference type="Pfam" id="PF13577"/>
    </source>
</evidence>
<name>N1MAD9_9NOCA</name>
<dbReference type="EMBL" id="CP106982">
    <property type="protein sequence ID" value="UYF93574.1"/>
    <property type="molecule type" value="Genomic_DNA"/>
</dbReference>
<organism evidence="2 3">
    <name type="scientific">Rhodococcus aetherivorans</name>
    <dbReference type="NCBI Taxonomy" id="191292"/>
    <lineage>
        <taxon>Bacteria</taxon>
        <taxon>Bacillati</taxon>
        <taxon>Actinomycetota</taxon>
        <taxon>Actinomycetes</taxon>
        <taxon>Mycobacteriales</taxon>
        <taxon>Nocardiaceae</taxon>
        <taxon>Rhodococcus</taxon>
    </lineage>
</organism>
<dbReference type="InterPro" id="IPR032710">
    <property type="entry name" value="NTF2-like_dom_sf"/>
</dbReference>
<dbReference type="CDD" id="cd00531">
    <property type="entry name" value="NTF2_like"/>
    <property type="match status" value="1"/>
</dbReference>
<dbReference type="NCBIfam" id="TIGR02246">
    <property type="entry name" value="SgcJ/EcaC family oxidoreductase"/>
    <property type="match status" value="1"/>
</dbReference>
<dbReference type="InterPro" id="IPR037401">
    <property type="entry name" value="SnoaL-like"/>
</dbReference>
<protein>
    <submittedName>
        <fullName evidence="2">Nuclear transport factor 2 family protein</fullName>
    </submittedName>
</protein>
<evidence type="ECO:0000313" key="3">
    <source>
        <dbReference type="Proteomes" id="UP001163947"/>
    </source>
</evidence>
<reference evidence="2" key="1">
    <citation type="submission" date="2022-09" db="EMBL/GenBank/DDBJ databases">
        <title>The genome sequence of Rhodococcus aetherivorans N1.</title>
        <authorList>
            <person name="Jiang W."/>
        </authorList>
    </citation>
    <scope>NUCLEOTIDE SEQUENCE</scope>
    <source>
        <strain evidence="2">N1</strain>
    </source>
</reference>
<dbReference type="Pfam" id="PF13577">
    <property type="entry name" value="SnoaL_4"/>
    <property type="match status" value="1"/>
</dbReference>